<dbReference type="EMBL" id="CAICTM010002366">
    <property type="protein sequence ID" value="CAB9528979.1"/>
    <property type="molecule type" value="Genomic_DNA"/>
</dbReference>
<organism evidence="1 2">
    <name type="scientific">Seminavis robusta</name>
    <dbReference type="NCBI Taxonomy" id="568900"/>
    <lineage>
        <taxon>Eukaryota</taxon>
        <taxon>Sar</taxon>
        <taxon>Stramenopiles</taxon>
        <taxon>Ochrophyta</taxon>
        <taxon>Bacillariophyta</taxon>
        <taxon>Bacillariophyceae</taxon>
        <taxon>Bacillariophycidae</taxon>
        <taxon>Naviculales</taxon>
        <taxon>Naviculaceae</taxon>
        <taxon>Seminavis</taxon>
    </lineage>
</organism>
<sequence>MMRAGRLEDYLRHRAEERAEEEAFQEAAIRHYEEEERMMLLEEKDKWSFYKGSKILWDHLDETRTMESVLRLQYKWKQPLFDWLNNELGGLTSLHWFNVTSFGPNFTSYDGWPFPADWRGWATCDSLKRRWTDGSSNSDRKVLTNKDAIFVIFNKIINHRELLIDVCNASLKSAGIWTHEMMQQ</sequence>
<dbReference type="Proteomes" id="UP001153069">
    <property type="component" value="Unassembled WGS sequence"/>
</dbReference>
<comment type="caution">
    <text evidence="1">The sequence shown here is derived from an EMBL/GenBank/DDBJ whole genome shotgun (WGS) entry which is preliminary data.</text>
</comment>
<proteinExistence type="predicted"/>
<accession>A0A9N8F068</accession>
<reference evidence="1" key="1">
    <citation type="submission" date="2020-06" db="EMBL/GenBank/DDBJ databases">
        <authorList>
            <consortium name="Plant Systems Biology data submission"/>
        </authorList>
    </citation>
    <scope>NUCLEOTIDE SEQUENCE</scope>
    <source>
        <strain evidence="1">D6</strain>
    </source>
</reference>
<evidence type="ECO:0000313" key="1">
    <source>
        <dbReference type="EMBL" id="CAB9528979.1"/>
    </source>
</evidence>
<protein>
    <submittedName>
        <fullName evidence="1">Uncharacterized protein</fullName>
    </submittedName>
</protein>
<name>A0A9N8F068_9STRA</name>
<keyword evidence="2" id="KW-1185">Reference proteome</keyword>
<evidence type="ECO:0000313" key="2">
    <source>
        <dbReference type="Proteomes" id="UP001153069"/>
    </source>
</evidence>
<dbReference type="AlphaFoldDB" id="A0A9N8F068"/>
<gene>
    <name evidence="1" type="ORF">SEMRO_2368_G325110.1</name>
</gene>